<dbReference type="RefSeq" id="WP_134451237.1">
    <property type="nucleotide sequence ID" value="NZ_SOFY01000031.1"/>
</dbReference>
<dbReference type="Proteomes" id="UP000297403">
    <property type="component" value="Unassembled WGS sequence"/>
</dbReference>
<accession>A0AAQ2C744</accession>
<proteinExistence type="predicted"/>
<dbReference type="CDD" id="cd00719">
    <property type="entry name" value="GIY-YIG_SF"/>
    <property type="match status" value="1"/>
</dbReference>
<comment type="caution">
    <text evidence="1">The sequence shown here is derived from an EMBL/GenBank/DDBJ whole genome shotgun (WGS) entry which is preliminary data.</text>
</comment>
<dbReference type="EMBL" id="SOFY01000031">
    <property type="protein sequence ID" value="TFC48923.1"/>
    <property type="molecule type" value="Genomic_DNA"/>
</dbReference>
<dbReference type="AlphaFoldDB" id="A0AAQ2C744"/>
<evidence type="ECO:0000313" key="2">
    <source>
        <dbReference type="Proteomes" id="UP000297403"/>
    </source>
</evidence>
<reference evidence="1 2" key="1">
    <citation type="submission" date="2019-03" db="EMBL/GenBank/DDBJ databases">
        <title>Genomics of glacier-inhabiting Cryobacterium strains.</title>
        <authorList>
            <person name="Liu Q."/>
            <person name="Xin Y.-H."/>
        </authorList>
    </citation>
    <scope>NUCLEOTIDE SEQUENCE [LARGE SCALE GENOMIC DNA]</scope>
    <source>
        <strain evidence="2">TMT1-22</strain>
    </source>
</reference>
<evidence type="ECO:0000313" key="1">
    <source>
        <dbReference type="EMBL" id="TFC48923.1"/>
    </source>
</evidence>
<keyword evidence="2" id="KW-1185">Reference proteome</keyword>
<gene>
    <name evidence="1" type="ORF">E3O49_06855</name>
</gene>
<organism evidence="1 2">
    <name type="scientific">Cryobacterium shii</name>
    <dbReference type="NCBI Taxonomy" id="1259235"/>
    <lineage>
        <taxon>Bacteria</taxon>
        <taxon>Bacillati</taxon>
        <taxon>Actinomycetota</taxon>
        <taxon>Actinomycetes</taxon>
        <taxon>Micrococcales</taxon>
        <taxon>Microbacteriaceae</taxon>
        <taxon>Cryobacterium</taxon>
    </lineage>
</organism>
<name>A0AAQ2C744_9MICO</name>
<protein>
    <submittedName>
        <fullName evidence="1">GIY-YIG nuclease family protein</fullName>
    </submittedName>
</protein>
<sequence length="235" mass="26033">MAENAYVYVLYDAQGRVSYVGIGSRQRPYETHNDDYNEALAFSSDVRITPIPFDSRHDAELAESLLIRVLADAGAHGVALTNRSGMKGTSDLVPLVAQREGSLNYRDLRKSIIVKVSPMKIDEVRDVVSGVTPDAVAAERCRKWWRIRSVVERGDDIRQLVAISTSDVKPRRVLGIWETKPVAEWDVVGKAIELVDPSSGDVGGHQGKTFDWDGYSLQNLGYSTDIRSGWSQAPN</sequence>